<dbReference type="InterPro" id="IPR036390">
    <property type="entry name" value="WH_DNA-bd_sf"/>
</dbReference>
<evidence type="ECO:0000313" key="6">
    <source>
        <dbReference type="Proteomes" id="UP000035720"/>
    </source>
</evidence>
<keyword evidence="3" id="KW-0804">Transcription</keyword>
<protein>
    <submittedName>
        <fullName evidence="5">Transcriptional regulator</fullName>
    </submittedName>
</protein>
<dbReference type="Proteomes" id="UP000035720">
    <property type="component" value="Unassembled WGS sequence"/>
</dbReference>
<dbReference type="GO" id="GO:0003677">
    <property type="term" value="F:DNA binding"/>
    <property type="evidence" value="ECO:0007669"/>
    <property type="project" value="UniProtKB-KW"/>
</dbReference>
<dbReference type="PANTHER" id="PTHR33204:SF18">
    <property type="entry name" value="TRANSCRIPTIONAL REGULATORY PROTEIN"/>
    <property type="match status" value="1"/>
</dbReference>
<sequence length="228" mass="25504">MAKAMEILDERWTMLVIRELLMGSRHFNELRRGVPRMSPALLSKRLRALERHGIVTRRLEAQRSIYELTPCGADLFGIVNGLGVWALTWFPELGDDDLDPHLLMFDMRRTIPVQAWPSGRTVVEIRFTDVEPRNGRWWVVVTDENADICSDDPGHPVAVVVTTTLRTMTSLWRGDLSWTAALRSGLVAAEGASGHRRCLGAWFGYSQVAQSAGRPSTDPVRSAAALRA</sequence>
<reference evidence="5 6" key="1">
    <citation type="journal article" date="2013" name="ISME J.">
        <title>A metabolic model for members of the genus Tetrasphaera involved in enhanced biological phosphorus removal.</title>
        <authorList>
            <person name="Kristiansen R."/>
            <person name="Nguyen H.T.T."/>
            <person name="Saunders A.M."/>
            <person name="Nielsen J.L."/>
            <person name="Wimmer R."/>
            <person name="Le V.Q."/>
            <person name="McIlroy S.J."/>
            <person name="Petrovski S."/>
            <person name="Seviour R.J."/>
            <person name="Calteau A."/>
            <person name="Nielsen K.L."/>
            <person name="Nielsen P.H."/>
        </authorList>
    </citation>
    <scope>NUCLEOTIDE SEQUENCE [LARGE SCALE GENOMIC DNA]</scope>
    <source>
        <strain evidence="5 6">Ben 74</strain>
    </source>
</reference>
<dbReference type="PROSITE" id="PS51118">
    <property type="entry name" value="HTH_HXLR"/>
    <property type="match status" value="1"/>
</dbReference>
<evidence type="ECO:0000313" key="5">
    <source>
        <dbReference type="EMBL" id="CCI54080.1"/>
    </source>
</evidence>
<name>A0A077MDT8_9MICO</name>
<dbReference type="InterPro" id="IPR036388">
    <property type="entry name" value="WH-like_DNA-bd_sf"/>
</dbReference>
<gene>
    <name evidence="5" type="ORF">BN13_590006</name>
</gene>
<comment type="caution">
    <text evidence="5">The sequence shown here is derived from an EMBL/GenBank/DDBJ whole genome shotgun (WGS) entry which is preliminary data.</text>
</comment>
<keyword evidence="1" id="KW-0805">Transcription regulation</keyword>
<dbReference type="InterPro" id="IPR011991">
    <property type="entry name" value="ArsR-like_HTH"/>
</dbReference>
<dbReference type="SUPFAM" id="SSF55718">
    <property type="entry name" value="SCP-like"/>
    <property type="match status" value="1"/>
</dbReference>
<dbReference type="CDD" id="cd00090">
    <property type="entry name" value="HTH_ARSR"/>
    <property type="match status" value="1"/>
</dbReference>
<dbReference type="InterPro" id="IPR036527">
    <property type="entry name" value="SCP2_sterol-bd_dom_sf"/>
</dbReference>
<evidence type="ECO:0000256" key="1">
    <source>
        <dbReference type="ARBA" id="ARBA00023015"/>
    </source>
</evidence>
<dbReference type="Pfam" id="PF01638">
    <property type="entry name" value="HxlR"/>
    <property type="match status" value="1"/>
</dbReference>
<evidence type="ECO:0000256" key="3">
    <source>
        <dbReference type="ARBA" id="ARBA00023163"/>
    </source>
</evidence>
<feature type="domain" description="HTH hxlR-type" evidence="4">
    <location>
        <begin position="1"/>
        <end position="94"/>
    </location>
</feature>
<evidence type="ECO:0000259" key="4">
    <source>
        <dbReference type="PROSITE" id="PS51118"/>
    </source>
</evidence>
<dbReference type="RefSeq" id="WP_201329081.1">
    <property type="nucleotide sequence ID" value="NZ_HF571038.1"/>
</dbReference>
<keyword evidence="6" id="KW-1185">Reference proteome</keyword>
<keyword evidence="2" id="KW-0238">DNA-binding</keyword>
<dbReference type="EMBL" id="CAJC01000171">
    <property type="protein sequence ID" value="CCI54080.1"/>
    <property type="molecule type" value="Genomic_DNA"/>
</dbReference>
<organism evidence="5 6">
    <name type="scientific">Nostocoides jenkinsii Ben 74</name>
    <dbReference type="NCBI Taxonomy" id="1193518"/>
    <lineage>
        <taxon>Bacteria</taxon>
        <taxon>Bacillati</taxon>
        <taxon>Actinomycetota</taxon>
        <taxon>Actinomycetes</taxon>
        <taxon>Micrococcales</taxon>
        <taxon>Intrasporangiaceae</taxon>
        <taxon>Nostocoides</taxon>
    </lineage>
</organism>
<dbReference type="STRING" id="1193518.BN13_590006"/>
<dbReference type="AlphaFoldDB" id="A0A077MDT8"/>
<evidence type="ECO:0000256" key="2">
    <source>
        <dbReference type="ARBA" id="ARBA00023125"/>
    </source>
</evidence>
<proteinExistence type="predicted"/>
<dbReference type="InterPro" id="IPR002577">
    <property type="entry name" value="HTH_HxlR"/>
</dbReference>
<dbReference type="SUPFAM" id="SSF46785">
    <property type="entry name" value="Winged helix' DNA-binding domain"/>
    <property type="match status" value="1"/>
</dbReference>
<dbReference type="PANTHER" id="PTHR33204">
    <property type="entry name" value="TRANSCRIPTIONAL REGULATOR, MARR FAMILY"/>
    <property type="match status" value="1"/>
</dbReference>
<dbReference type="Gene3D" id="1.10.10.10">
    <property type="entry name" value="Winged helix-like DNA-binding domain superfamily/Winged helix DNA-binding domain"/>
    <property type="match status" value="1"/>
</dbReference>
<accession>A0A077MDT8</accession>